<evidence type="ECO:0000313" key="2">
    <source>
        <dbReference type="Proteomes" id="UP000215914"/>
    </source>
</evidence>
<reference evidence="2" key="1">
    <citation type="journal article" date="2017" name="Nature">
        <title>The sunflower genome provides insights into oil metabolism, flowering and Asterid evolution.</title>
        <authorList>
            <person name="Badouin H."/>
            <person name="Gouzy J."/>
            <person name="Grassa C.J."/>
            <person name="Murat F."/>
            <person name="Staton S.E."/>
            <person name="Cottret L."/>
            <person name="Lelandais-Briere C."/>
            <person name="Owens G.L."/>
            <person name="Carrere S."/>
            <person name="Mayjonade B."/>
            <person name="Legrand L."/>
            <person name="Gill N."/>
            <person name="Kane N.C."/>
            <person name="Bowers J.E."/>
            <person name="Hubner S."/>
            <person name="Bellec A."/>
            <person name="Berard A."/>
            <person name="Berges H."/>
            <person name="Blanchet N."/>
            <person name="Boniface M.C."/>
            <person name="Brunel D."/>
            <person name="Catrice O."/>
            <person name="Chaidir N."/>
            <person name="Claudel C."/>
            <person name="Donnadieu C."/>
            <person name="Faraut T."/>
            <person name="Fievet G."/>
            <person name="Helmstetter N."/>
            <person name="King M."/>
            <person name="Knapp S.J."/>
            <person name="Lai Z."/>
            <person name="Le Paslier M.C."/>
            <person name="Lippi Y."/>
            <person name="Lorenzon L."/>
            <person name="Mandel J.R."/>
            <person name="Marage G."/>
            <person name="Marchand G."/>
            <person name="Marquand E."/>
            <person name="Bret-Mestries E."/>
            <person name="Morien E."/>
            <person name="Nambeesan S."/>
            <person name="Nguyen T."/>
            <person name="Pegot-Espagnet P."/>
            <person name="Pouilly N."/>
            <person name="Raftis F."/>
            <person name="Sallet E."/>
            <person name="Schiex T."/>
            <person name="Thomas J."/>
            <person name="Vandecasteele C."/>
            <person name="Vares D."/>
            <person name="Vear F."/>
            <person name="Vautrin S."/>
            <person name="Crespi M."/>
            <person name="Mangin B."/>
            <person name="Burke J.M."/>
            <person name="Salse J."/>
            <person name="Munos S."/>
            <person name="Vincourt P."/>
            <person name="Rieseberg L.H."/>
            <person name="Langlade N.B."/>
        </authorList>
    </citation>
    <scope>NUCLEOTIDE SEQUENCE [LARGE SCALE GENOMIC DNA]</scope>
    <source>
        <strain evidence="2">cv. SF193</strain>
    </source>
</reference>
<sequence length="61" mass="6814">MFAMIRMQYNVHVTVSLYVGAHVPFPSYSSASAHNYKCKHSSSSMACQIVHVYIPSFEGCL</sequence>
<proteinExistence type="predicted"/>
<dbReference type="InParanoid" id="A0A251VCZ7"/>
<protein>
    <submittedName>
        <fullName evidence="1">Uncharacterized protein</fullName>
    </submittedName>
</protein>
<name>A0A251VCZ7_HELAN</name>
<dbReference type="Proteomes" id="UP000215914">
    <property type="component" value="Chromosome 2"/>
</dbReference>
<evidence type="ECO:0000313" key="1">
    <source>
        <dbReference type="EMBL" id="OTG33488.1"/>
    </source>
</evidence>
<dbReference type="AlphaFoldDB" id="A0A251VCZ7"/>
<dbReference type="EMBL" id="CM007891">
    <property type="protein sequence ID" value="OTG33488.1"/>
    <property type="molecule type" value="Genomic_DNA"/>
</dbReference>
<keyword evidence="2" id="KW-1185">Reference proteome</keyword>
<gene>
    <name evidence="1" type="ORF">HannXRQ_Chr02g0035271</name>
</gene>
<organism evidence="1 2">
    <name type="scientific">Helianthus annuus</name>
    <name type="common">Common sunflower</name>
    <dbReference type="NCBI Taxonomy" id="4232"/>
    <lineage>
        <taxon>Eukaryota</taxon>
        <taxon>Viridiplantae</taxon>
        <taxon>Streptophyta</taxon>
        <taxon>Embryophyta</taxon>
        <taxon>Tracheophyta</taxon>
        <taxon>Spermatophyta</taxon>
        <taxon>Magnoliopsida</taxon>
        <taxon>eudicotyledons</taxon>
        <taxon>Gunneridae</taxon>
        <taxon>Pentapetalae</taxon>
        <taxon>asterids</taxon>
        <taxon>campanulids</taxon>
        <taxon>Asterales</taxon>
        <taxon>Asteraceae</taxon>
        <taxon>Asteroideae</taxon>
        <taxon>Heliantheae alliance</taxon>
        <taxon>Heliantheae</taxon>
        <taxon>Helianthus</taxon>
    </lineage>
</organism>
<accession>A0A251VCZ7</accession>